<dbReference type="AlphaFoldDB" id="A0AAD9XXL6"/>
<name>A0AAD9XXL6_COLKA</name>
<proteinExistence type="predicted"/>
<dbReference type="EMBL" id="VYYT01000821">
    <property type="protein sequence ID" value="KAK2729192.1"/>
    <property type="molecule type" value="Genomic_DNA"/>
</dbReference>
<accession>A0AAD9XXL6</accession>
<sequence>MLNLFLSNVVGAEWCFFSFFECDQILADCLKCVDHALGRVWGVELEPANAVRQRLPRGNEAVGQGDARARKPAGDGEATKIFTRSEDVYPRRKVCEKQGFSPIRSPIIVVTGASSRRSIRKVQQAPHYAAPAPSGLAFVSTQQLNPT</sequence>
<keyword evidence="2" id="KW-1185">Reference proteome</keyword>
<organism evidence="1 2">
    <name type="scientific">Colletotrichum kahawae</name>
    <name type="common">Coffee berry disease fungus</name>
    <dbReference type="NCBI Taxonomy" id="34407"/>
    <lineage>
        <taxon>Eukaryota</taxon>
        <taxon>Fungi</taxon>
        <taxon>Dikarya</taxon>
        <taxon>Ascomycota</taxon>
        <taxon>Pezizomycotina</taxon>
        <taxon>Sordariomycetes</taxon>
        <taxon>Hypocreomycetidae</taxon>
        <taxon>Glomerellales</taxon>
        <taxon>Glomerellaceae</taxon>
        <taxon>Colletotrichum</taxon>
        <taxon>Colletotrichum gloeosporioides species complex</taxon>
    </lineage>
</organism>
<comment type="caution">
    <text evidence="1">The sequence shown here is derived from an EMBL/GenBank/DDBJ whole genome shotgun (WGS) entry which is preliminary data.</text>
</comment>
<evidence type="ECO:0000313" key="1">
    <source>
        <dbReference type="EMBL" id="KAK2729192.1"/>
    </source>
</evidence>
<reference evidence="1" key="1">
    <citation type="submission" date="2023-02" db="EMBL/GenBank/DDBJ databases">
        <title>Colletotrichum kahawae CIFC_Que2 genome sequencing and assembly.</title>
        <authorList>
            <person name="Baroncelli R."/>
        </authorList>
    </citation>
    <scope>NUCLEOTIDE SEQUENCE</scope>
    <source>
        <strain evidence="1">CIFC_Que2</strain>
    </source>
</reference>
<evidence type="ECO:0000313" key="2">
    <source>
        <dbReference type="Proteomes" id="UP001281614"/>
    </source>
</evidence>
<gene>
    <name evidence="1" type="ORF">CKAH01_10399</name>
</gene>
<protein>
    <submittedName>
        <fullName evidence="1">Uncharacterized protein</fullName>
    </submittedName>
</protein>
<dbReference type="Proteomes" id="UP001281614">
    <property type="component" value="Unassembled WGS sequence"/>
</dbReference>